<evidence type="ECO:0000313" key="2">
    <source>
        <dbReference type="EMBL" id="ADN51049.1"/>
    </source>
</evidence>
<reference evidence="2 3" key="1">
    <citation type="journal article" date="2010" name="Stand. Genomic Sci.">
        <title>Complete genome sequence of Vulcanisaeta distributa type strain (IC-017).</title>
        <authorList>
            <person name="Mavromatis K."/>
            <person name="Sikorski J."/>
            <person name="Pabst E."/>
            <person name="Teshima H."/>
            <person name="Lapidus A."/>
            <person name="Lucas S."/>
            <person name="Nolan M."/>
            <person name="Glavina Del Rio T."/>
            <person name="Cheng J.F."/>
            <person name="Bruce D."/>
            <person name="Goodwin L."/>
            <person name="Pitluck S."/>
            <person name="Liolios K."/>
            <person name="Ivanova N."/>
            <person name="Mikhailova N."/>
            <person name="Pati A."/>
            <person name="Chen A."/>
            <person name="Palaniappan K."/>
            <person name="Land M."/>
            <person name="Hauser L."/>
            <person name="Chang Y.J."/>
            <person name="Jeffries C.D."/>
            <person name="Rohde M."/>
            <person name="Spring S."/>
            <person name="Goker M."/>
            <person name="Wirth R."/>
            <person name="Woyke T."/>
            <person name="Bristow J."/>
            <person name="Eisen J.A."/>
            <person name="Markowitz V."/>
            <person name="Hugenholtz P."/>
            <person name="Klenk H.P."/>
            <person name="Kyrpides N.C."/>
        </authorList>
    </citation>
    <scope>NUCLEOTIDE SEQUENCE [LARGE SCALE GENOMIC DNA]</scope>
    <source>
        <strain evidence="3">DSM 14429 / JCM 11212 / NBRC 100878 / IC-017</strain>
    </source>
</reference>
<keyword evidence="1" id="KW-0175">Coiled coil</keyword>
<dbReference type="HOGENOM" id="CLU_041632_0_0_2"/>
<dbReference type="EMBL" id="CP002100">
    <property type="protein sequence ID" value="ADN51049.1"/>
    <property type="molecule type" value="Genomic_DNA"/>
</dbReference>
<gene>
    <name evidence="2" type="ordered locus">Vdis_1672</name>
</gene>
<dbReference type="eggNOG" id="arCOG10867">
    <property type="taxonomic scope" value="Archaea"/>
</dbReference>
<protein>
    <submittedName>
        <fullName evidence="2">Uncharacterized protein</fullName>
    </submittedName>
</protein>
<dbReference type="OrthoDB" id="25668at2157"/>
<dbReference type="KEGG" id="vdi:Vdis_1672"/>
<evidence type="ECO:0000256" key="1">
    <source>
        <dbReference type="SAM" id="Coils"/>
    </source>
</evidence>
<keyword evidence="3" id="KW-1185">Reference proteome</keyword>
<name>E1QU55_VULDI</name>
<feature type="coiled-coil region" evidence="1">
    <location>
        <begin position="87"/>
        <end position="133"/>
    </location>
</feature>
<sequence length="488" mass="56633">MALNGLRICWGVKVRGNKRLQCGESVNDPKTIEEVMKLINEFLRRVEKHKGVLLSESVTPFDKTINELDTWLTSMEEKAKENNDPTIAELRKAMIEAAKKMIELVRQAREKWLRTYRRELEELIEKLRRGEATIIMRGEPFNENESFIIYIYTEHLTIRMHKMAKEKGITMAIALKKLKGIHVITPNTLKNNISKAIRYGLLLTDGSVIQNRPEMSTVYLWQSIIWALAWSNKVYIHIDNVNINNDIKVKLCLVSINNKVKDKIKIVRKILNMNEKDFLIFLLAAVFGDGNIDIEKRRVRLTIGDSKYETWGNITKRLRECGFDEDDKKDVKVFEIRSFKAVALAQRWLNNQEVATIIKDLSALPDGEKLRNLIMLANIRVKQKGRWSISIIDSISMNVHVRQDGSVELRTNRKSFEDAKAIWEKLRGANYEAELSKQGKKFVVYMNMSTIKKYPELVIKVCEVLKRMREEATKAMRRLNCPAQGPWA</sequence>
<reference evidence="3" key="2">
    <citation type="journal article" date="2010" name="Stand. Genomic Sci.">
        <title>Complete genome sequence of Vulcanisaeta distributa type strain (IC-017T).</title>
        <authorList>
            <person name="Mavromatis K."/>
            <person name="Sikorski J."/>
            <person name="Pabst E."/>
            <person name="Teshima H."/>
            <person name="Lapidus A."/>
            <person name="Lucas S."/>
            <person name="Nolan M."/>
            <person name="Glavina Del Rio T."/>
            <person name="Cheng J."/>
            <person name="Bruce D."/>
            <person name="Goodwin L."/>
            <person name="Pitluck S."/>
            <person name="Liolios K."/>
            <person name="Ivanova N."/>
            <person name="Mikhailova N."/>
            <person name="Pati A."/>
            <person name="Chen A."/>
            <person name="Palaniappan K."/>
            <person name="Land M."/>
            <person name="Hauser L."/>
            <person name="Chang Y."/>
            <person name="Jeffries C."/>
            <person name="Rohde M."/>
            <person name="Spring S."/>
            <person name="Goker M."/>
            <person name="Wirth R."/>
            <person name="Woyke T."/>
            <person name="Bristow J."/>
            <person name="Eisen J."/>
            <person name="Markowitz V."/>
            <person name="Hugenholtz P."/>
            <person name="Klenk H."/>
            <person name="Kyrpides N."/>
        </authorList>
    </citation>
    <scope>NUCLEOTIDE SEQUENCE [LARGE SCALE GENOMIC DNA]</scope>
    <source>
        <strain evidence="3">DSM 14429 / JCM 11212 / NBRC 100878 / IC-017</strain>
    </source>
</reference>
<organism evidence="2 3">
    <name type="scientific">Vulcanisaeta distributa (strain DSM 14429 / JCM 11212 / NBRC 100878 / IC-017)</name>
    <dbReference type="NCBI Taxonomy" id="572478"/>
    <lineage>
        <taxon>Archaea</taxon>
        <taxon>Thermoproteota</taxon>
        <taxon>Thermoprotei</taxon>
        <taxon>Thermoproteales</taxon>
        <taxon>Thermoproteaceae</taxon>
        <taxon>Vulcanisaeta</taxon>
    </lineage>
</organism>
<dbReference type="AlphaFoldDB" id="E1QU55"/>
<evidence type="ECO:0000313" key="3">
    <source>
        <dbReference type="Proteomes" id="UP000006681"/>
    </source>
</evidence>
<dbReference type="Proteomes" id="UP000006681">
    <property type="component" value="Chromosome"/>
</dbReference>
<proteinExistence type="predicted"/>
<accession>E1QU55</accession>